<dbReference type="InterPro" id="IPR014553">
    <property type="entry name" value="Aminopept"/>
</dbReference>
<dbReference type="Pfam" id="PF10023">
    <property type="entry name" value="Aminopep"/>
    <property type="match status" value="1"/>
</dbReference>
<dbReference type="AlphaFoldDB" id="A0A368KH91"/>
<reference evidence="1 2" key="1">
    <citation type="submission" date="2018-05" db="EMBL/GenBank/DDBJ databases">
        <title>Draft genome sequence of Rhodanobacter denitrificans Yn1 isolated from gold copper mine.</title>
        <authorList>
            <person name="Yang N."/>
            <person name="Mazhar H.S."/>
            <person name="Rensing C."/>
        </authorList>
    </citation>
    <scope>NUCLEOTIDE SEQUENCE [LARGE SCALE GENOMIC DNA]</scope>
    <source>
        <strain evidence="1 2">Yn1</strain>
    </source>
</reference>
<proteinExistence type="predicted"/>
<keyword evidence="1" id="KW-0645">Protease</keyword>
<evidence type="ECO:0000313" key="2">
    <source>
        <dbReference type="Proteomes" id="UP000252387"/>
    </source>
</evidence>
<dbReference type="PIRSF" id="PIRSF029285">
    <property type="entry name" value="Aminopept"/>
    <property type="match status" value="1"/>
</dbReference>
<gene>
    <name evidence="1" type="ORF">DEO45_06875</name>
</gene>
<keyword evidence="1" id="KW-0378">Hydrolase</keyword>
<keyword evidence="2" id="KW-1185">Reference proteome</keyword>
<organism evidence="1 2">
    <name type="scientific">Rhodanobacter denitrificans</name>
    <dbReference type="NCBI Taxonomy" id="666685"/>
    <lineage>
        <taxon>Bacteria</taxon>
        <taxon>Pseudomonadati</taxon>
        <taxon>Pseudomonadota</taxon>
        <taxon>Gammaproteobacteria</taxon>
        <taxon>Lysobacterales</taxon>
        <taxon>Rhodanobacteraceae</taxon>
        <taxon>Rhodanobacter</taxon>
    </lineage>
</organism>
<dbReference type="RefSeq" id="WP_114341589.1">
    <property type="nucleotide sequence ID" value="NZ_QFWQ01000004.1"/>
</dbReference>
<protein>
    <submittedName>
        <fullName evidence="1">Aminopeptidase</fullName>
    </submittedName>
</protein>
<accession>A0A368KH91</accession>
<dbReference type="GO" id="GO:0004177">
    <property type="term" value="F:aminopeptidase activity"/>
    <property type="evidence" value="ECO:0007669"/>
    <property type="project" value="UniProtKB-KW"/>
</dbReference>
<keyword evidence="1" id="KW-0031">Aminopeptidase</keyword>
<comment type="caution">
    <text evidence="1">The sequence shown here is derived from an EMBL/GenBank/DDBJ whole genome shotgun (WGS) entry which is preliminary data.</text>
</comment>
<evidence type="ECO:0000313" key="1">
    <source>
        <dbReference type="EMBL" id="RCS30538.1"/>
    </source>
</evidence>
<dbReference type="OrthoDB" id="357991at2"/>
<dbReference type="EMBL" id="QFWQ01000004">
    <property type="protein sequence ID" value="RCS30538.1"/>
    <property type="molecule type" value="Genomic_DNA"/>
</dbReference>
<name>A0A368KH91_9GAMM</name>
<sequence>MGLLLCACGGLRYYAQAVRGQGELIVHRHAVSTLLQDPATDPQLAARLQRAQQARRFASQQLGLPDNRSYTGYVVLDRPYVVWNVFAAPRYSVEAVPQCFPVAGCVAYRGWFGEADAKADAARLQARGDDVWIGGVPAYSTLGWFADPILSSMLRWDDDELDGTIFHELAHQRIYVKGDTAFNESFATFVQNEGLREWRQSRGLPPGDGNAQAMDDGFTRLVLDLRARLKTLYASGMDAASMEAGKQREIAAFRVRYAQWRDRNWPGEHRYDAWVARPINNARLLPFGLYDRWTPAFAALFRYAGQRWPAFYTDVRELARKPQAQREQALRQWCAGNCSDGN</sequence>
<dbReference type="Proteomes" id="UP000252387">
    <property type="component" value="Unassembled WGS sequence"/>
</dbReference>